<reference evidence="1 2" key="1">
    <citation type="submission" date="2014-11" db="EMBL/GenBank/DDBJ databases">
        <authorList>
            <person name="Park G.-S."/>
            <person name="Hong S.-J."/>
            <person name="Jung B.K."/>
            <person name="Khan A.R."/>
            <person name="Kwak Y."/>
            <person name="Shin J.-H."/>
        </authorList>
    </citation>
    <scope>NUCLEOTIDE SEQUENCE [LARGE SCALE GENOMIC DNA]</scope>
    <source>
        <strain evidence="1 2">DSM 27622</strain>
    </source>
</reference>
<dbReference type="AlphaFoldDB" id="A0A0G3M6K6"/>
<dbReference type="EMBL" id="CP009928">
    <property type="protein sequence ID" value="AKK73613.1"/>
    <property type="molecule type" value="Genomic_DNA"/>
</dbReference>
<dbReference type="RefSeq" id="WP_053328403.1">
    <property type="nucleotide sequence ID" value="NZ_CP009928.1"/>
</dbReference>
<dbReference type="Proteomes" id="UP000035213">
    <property type="component" value="Chromosome"/>
</dbReference>
<protein>
    <recommendedName>
        <fullName evidence="3">RHS repeat protein</fullName>
    </recommendedName>
</protein>
<evidence type="ECO:0008006" key="3">
    <source>
        <dbReference type="Google" id="ProtNLM"/>
    </source>
</evidence>
<evidence type="ECO:0000313" key="1">
    <source>
        <dbReference type="EMBL" id="AKK73613.1"/>
    </source>
</evidence>
<accession>A0A0G3M6K6</accession>
<gene>
    <name evidence="1" type="ORF">OK18_14290</name>
</gene>
<name>A0A0G3M6K6_CHRGL</name>
<sequence length="954" mass="106875">MRSIKILLGITICILSHVKAQQLNYGDFPKPVPSVSSMETYQETPVAMATGVPDIKIPITGISSSDSYIADRLILSYNPNSVNEAEFVNDSGLGWSALGGGIISRKIVNGLDERFSDVGATNYQKNKFDDIFYYNLPTGKGGKFKIYRRPDDSFEITELSGNNIKIDFTRNNNMATLIVDSFTITDDKGYKYIFNDYSQSLYSGSNKLYRSAYFLSSIKNPNNVELLTYEYRKDFRNITGTSTVLYQSCKLKKINAIGIGNLTIDYTFDENLEKTMNDPYSISKIALQNNYGRSLSQYNFDYTYYKFSNVTADIRLLTRIRKMNPANLNGSPLETTAFEYNETGLPAKELISDGYACDVPQSGFRNSFPKDRIIGVLKKITLPTGGVQEYVFEPNEYFTDMNTPEYLNSLTEYTDPYVQYVKYNNSLDFNTSSANLIRWKLSGTAGQKKRIYFRFYAGRNTPIGPIIGGSGGLLNANIKINGGAVPFTVCKQEGTIDSYNAIISFEITPGTHIIEVVGVDISGNIDISELVTNPPPYANLNYSETGLRIKNILYYGSSSQSAPEKNITYTYNKLNDPLNTSGSVFTNENGTYVLYSNVKVTTDNNGYTVYSFKTPADYPETPQQIEGNFVNVKHYFNLTQGGLLDKTEIYNSLDQKVASTENTYELADLKGTVPTLSNVGYTIPGMVKKVTEIEKNHISSQVIESKKELEFDNSLWVFQLLKIKNTSSDGNIYEKMMKYPNNKVLEGQENEYAHLWNANMRGVAVSTTEINNGKIISSTDIKFDNGSLYPTSIVGTNPNDNSKKILIKYDLYDERGNLKQFTKDLDPNGGGGNTTAIIYGYNNTLPIIQVEGANYDVLNSIPGIDFNTLTNQDVDEVSEKVLLKSLDEYRTHEGLKKFMVTTYTYDPMLGVTTVTAPNGMRQSYQYDQNGKLKSVIDVNGNIVKDFRYNLKPQP</sequence>
<evidence type="ECO:0000313" key="2">
    <source>
        <dbReference type="Proteomes" id="UP000035213"/>
    </source>
</evidence>
<dbReference type="PATRIC" id="fig|1324352.5.peg.2976"/>
<dbReference type="InterPro" id="IPR006530">
    <property type="entry name" value="YD"/>
</dbReference>
<dbReference type="Gene3D" id="2.180.10.10">
    <property type="entry name" value="RHS repeat-associated core"/>
    <property type="match status" value="1"/>
</dbReference>
<proteinExistence type="predicted"/>
<organism evidence="1 2">
    <name type="scientific">Chryseobacterium gallinarum</name>
    <dbReference type="NCBI Taxonomy" id="1324352"/>
    <lineage>
        <taxon>Bacteria</taxon>
        <taxon>Pseudomonadati</taxon>
        <taxon>Bacteroidota</taxon>
        <taxon>Flavobacteriia</taxon>
        <taxon>Flavobacteriales</taxon>
        <taxon>Weeksellaceae</taxon>
        <taxon>Chryseobacterium group</taxon>
        <taxon>Chryseobacterium</taxon>
    </lineage>
</organism>
<dbReference type="OrthoDB" id="9814627at2"/>
<dbReference type="NCBIfam" id="TIGR01643">
    <property type="entry name" value="YD_repeat_2x"/>
    <property type="match status" value="1"/>
</dbReference>
<dbReference type="STRING" id="1324352.OK18_14290"/>
<dbReference type="KEGG" id="cgn:OK18_14290"/>